<keyword evidence="16" id="KW-1015">Disulfide bond</keyword>
<dbReference type="AlphaFoldDB" id="A0A8T9C0F6"/>
<sequence length="346" mass="38706">MRLLQSPADAAMLLTLLFPFLSAADGNFDCNNLLKDKVPFDFSSLGDARSVMVSNSDKSAVYTNTTYTIDLCRPLKRVGKIEKEFQCPHGTRLCAIEREIDKDGSHDHITNAFPIAGQLLGQGGYNMDAKWERLKASKSHADEGKEGLRLELNGGVRVVGEKKRKQKAIIEFLCDPEKTGLENLYDPEDKYDDSDDNKVEKREEETDDGDKGDGEKEDANKGYDPEASSLRYIGYGEDGGDASIDVLRLEWTTRHACEGEKQKEDAEKKAGWGFFTWFILIAFLSTATYLIFGSWLNYNRYGARGWDLLPHGDAIRDVPYLLKDWMRRVINTVQGSGGSRGGYAAV</sequence>
<evidence type="ECO:0000256" key="1">
    <source>
        <dbReference type="ARBA" id="ARBA00004304"/>
    </source>
</evidence>
<keyword evidence="11 19" id="KW-1133">Transmembrane helix</keyword>
<evidence type="ECO:0000256" key="17">
    <source>
        <dbReference type="ARBA" id="ARBA00023329"/>
    </source>
</evidence>
<dbReference type="PANTHER" id="PTHR15071">
    <property type="entry name" value="MANNOSE-6-PHOSPHATE RECEPTOR FAMILY MEMBER"/>
    <property type="match status" value="1"/>
</dbReference>
<evidence type="ECO:0000256" key="7">
    <source>
        <dbReference type="ARBA" id="ARBA00022448"/>
    </source>
</evidence>
<dbReference type="EMBL" id="QGMK01001246">
    <property type="protein sequence ID" value="TVY71387.1"/>
    <property type="molecule type" value="Genomic_DNA"/>
</dbReference>
<evidence type="ECO:0000256" key="20">
    <source>
        <dbReference type="SAM" id="SignalP"/>
    </source>
</evidence>
<evidence type="ECO:0000256" key="3">
    <source>
        <dbReference type="ARBA" id="ARBA00004472"/>
    </source>
</evidence>
<keyword evidence="8 19" id="KW-0812">Transmembrane</keyword>
<feature type="compositionally biased region" description="Acidic residues" evidence="18">
    <location>
        <begin position="185"/>
        <end position="195"/>
    </location>
</feature>
<dbReference type="Gene3D" id="2.70.130.10">
    <property type="entry name" value="Mannose-6-phosphate receptor binding domain"/>
    <property type="match status" value="1"/>
</dbReference>
<dbReference type="Pfam" id="PF09451">
    <property type="entry name" value="ATG27"/>
    <property type="match status" value="1"/>
</dbReference>
<keyword evidence="9 20" id="KW-0732">Signal</keyword>
<evidence type="ECO:0000256" key="6">
    <source>
        <dbReference type="ARBA" id="ARBA00013776"/>
    </source>
</evidence>
<evidence type="ECO:0000256" key="16">
    <source>
        <dbReference type="ARBA" id="ARBA00023157"/>
    </source>
</evidence>
<gene>
    <name evidence="22" type="ORF">LSUE1_G009843</name>
</gene>
<feature type="compositionally biased region" description="Basic and acidic residues" evidence="18">
    <location>
        <begin position="196"/>
        <end position="224"/>
    </location>
</feature>
<dbReference type="GO" id="GO:0000139">
    <property type="term" value="C:Golgi membrane"/>
    <property type="evidence" value="ECO:0007669"/>
    <property type="project" value="UniProtKB-SubCell"/>
</dbReference>
<keyword evidence="7" id="KW-0813">Transport</keyword>
<comment type="caution">
    <text evidence="22">The sequence shown here is derived from an EMBL/GenBank/DDBJ whole genome shotgun (WGS) entry which is preliminary data.</text>
</comment>
<feature type="region of interest" description="Disordered" evidence="18">
    <location>
        <begin position="183"/>
        <end position="225"/>
    </location>
</feature>
<dbReference type="GO" id="GO:0034045">
    <property type="term" value="C:phagophore assembly site membrane"/>
    <property type="evidence" value="ECO:0007669"/>
    <property type="project" value="UniProtKB-SubCell"/>
</dbReference>
<evidence type="ECO:0000256" key="4">
    <source>
        <dbReference type="ARBA" id="ARBA00004614"/>
    </source>
</evidence>
<dbReference type="GO" id="GO:0030659">
    <property type="term" value="C:cytoplasmic vesicle membrane"/>
    <property type="evidence" value="ECO:0007669"/>
    <property type="project" value="UniProtKB-SubCell"/>
</dbReference>
<evidence type="ECO:0000256" key="10">
    <source>
        <dbReference type="ARBA" id="ARBA00022927"/>
    </source>
</evidence>
<dbReference type="SUPFAM" id="SSF50911">
    <property type="entry name" value="Mannose 6-phosphate receptor domain"/>
    <property type="match status" value="1"/>
</dbReference>
<evidence type="ECO:0000256" key="15">
    <source>
        <dbReference type="ARBA" id="ARBA00023136"/>
    </source>
</evidence>
<dbReference type="GO" id="GO:0031966">
    <property type="term" value="C:mitochondrial membrane"/>
    <property type="evidence" value="ECO:0007669"/>
    <property type="project" value="UniProtKB-SubCell"/>
</dbReference>
<keyword evidence="14" id="KW-0496">Mitochondrion</keyword>
<feature type="chain" id="PRO_5035718726" description="Autophagy-related protein 27" evidence="20">
    <location>
        <begin position="24"/>
        <end position="346"/>
    </location>
</feature>
<dbReference type="InterPro" id="IPR018939">
    <property type="entry name" value="Autophagy-rel_prot_27"/>
</dbReference>
<evidence type="ECO:0000256" key="8">
    <source>
        <dbReference type="ARBA" id="ARBA00022692"/>
    </source>
</evidence>
<evidence type="ECO:0000256" key="9">
    <source>
        <dbReference type="ARBA" id="ARBA00022729"/>
    </source>
</evidence>
<evidence type="ECO:0000256" key="12">
    <source>
        <dbReference type="ARBA" id="ARBA00023006"/>
    </source>
</evidence>
<keyword evidence="13" id="KW-0333">Golgi apparatus</keyword>
<evidence type="ECO:0000256" key="11">
    <source>
        <dbReference type="ARBA" id="ARBA00022989"/>
    </source>
</evidence>
<evidence type="ECO:0000256" key="5">
    <source>
        <dbReference type="ARBA" id="ARBA00005363"/>
    </source>
</evidence>
<dbReference type="PROSITE" id="PS51914">
    <property type="entry name" value="MRH"/>
    <property type="match status" value="1"/>
</dbReference>
<evidence type="ECO:0000259" key="21">
    <source>
        <dbReference type="PROSITE" id="PS51914"/>
    </source>
</evidence>
<proteinExistence type="inferred from homology"/>
<dbReference type="InterPro" id="IPR009011">
    <property type="entry name" value="Man6P_isomerase_rcpt-bd_dom_sf"/>
</dbReference>
<evidence type="ECO:0000313" key="22">
    <source>
        <dbReference type="EMBL" id="TVY71387.1"/>
    </source>
</evidence>
<name>A0A8T9C0F6_9HELO</name>
<accession>A0A8T9C0F6</accession>
<dbReference type="OrthoDB" id="29460at2759"/>
<feature type="signal peptide" evidence="20">
    <location>
        <begin position="1"/>
        <end position="23"/>
    </location>
</feature>
<reference evidence="22 23" key="1">
    <citation type="submission" date="2018-05" db="EMBL/GenBank/DDBJ databases">
        <title>Genome sequencing and assembly of the regulated plant pathogen Lachnellula willkommii and related sister species for the development of diagnostic species identification markers.</title>
        <authorList>
            <person name="Giroux E."/>
            <person name="Bilodeau G."/>
        </authorList>
    </citation>
    <scope>NUCLEOTIDE SEQUENCE [LARGE SCALE GENOMIC DNA]</scope>
    <source>
        <strain evidence="22 23">CBS 268.59</strain>
    </source>
</reference>
<keyword evidence="23" id="KW-1185">Reference proteome</keyword>
<feature type="transmembrane region" description="Helical" evidence="19">
    <location>
        <begin position="270"/>
        <end position="292"/>
    </location>
</feature>
<organism evidence="22 23">
    <name type="scientific">Lachnellula suecica</name>
    <dbReference type="NCBI Taxonomy" id="602035"/>
    <lineage>
        <taxon>Eukaryota</taxon>
        <taxon>Fungi</taxon>
        <taxon>Dikarya</taxon>
        <taxon>Ascomycota</taxon>
        <taxon>Pezizomycotina</taxon>
        <taxon>Leotiomycetes</taxon>
        <taxon>Helotiales</taxon>
        <taxon>Lachnaceae</taxon>
        <taxon>Lachnellula</taxon>
    </lineage>
</organism>
<dbReference type="Proteomes" id="UP000469558">
    <property type="component" value="Unassembled WGS sequence"/>
</dbReference>
<evidence type="ECO:0000256" key="18">
    <source>
        <dbReference type="SAM" id="MobiDB-lite"/>
    </source>
</evidence>
<protein>
    <recommendedName>
        <fullName evidence="6">Autophagy-related protein 27</fullName>
    </recommendedName>
</protein>
<comment type="similarity">
    <text evidence="5">Belongs to the ATG27 family.</text>
</comment>
<evidence type="ECO:0000256" key="14">
    <source>
        <dbReference type="ARBA" id="ARBA00023128"/>
    </source>
</evidence>
<keyword evidence="10" id="KW-0653">Protein transport</keyword>
<comment type="subcellular location">
    <subcellularLocation>
        <location evidence="2">Cytoplasmic vesicle membrane</location>
        <topology evidence="2">Single-pass type I membrane protein</topology>
    </subcellularLocation>
    <subcellularLocation>
        <location evidence="4">Golgi apparatus membrane</location>
        <topology evidence="4">Single-pass type I membrane protein</topology>
    </subcellularLocation>
    <subcellularLocation>
        <location evidence="1">Mitochondrion membrane</location>
        <topology evidence="1">Single-pass membrane protein</topology>
    </subcellularLocation>
    <subcellularLocation>
        <location evidence="3">Preautophagosomal structure membrane</location>
        <topology evidence="3">Single-pass type I membrane protein</topology>
    </subcellularLocation>
</comment>
<evidence type="ECO:0000256" key="19">
    <source>
        <dbReference type="SAM" id="Phobius"/>
    </source>
</evidence>
<dbReference type="GO" id="GO:0015031">
    <property type="term" value="P:protein transport"/>
    <property type="evidence" value="ECO:0007669"/>
    <property type="project" value="UniProtKB-KW"/>
</dbReference>
<evidence type="ECO:0000256" key="13">
    <source>
        <dbReference type="ARBA" id="ARBA00023034"/>
    </source>
</evidence>
<keyword evidence="12" id="KW-0072">Autophagy</keyword>
<dbReference type="InterPro" id="IPR044865">
    <property type="entry name" value="MRH_dom"/>
</dbReference>
<dbReference type="GO" id="GO:0006914">
    <property type="term" value="P:autophagy"/>
    <property type="evidence" value="ECO:0007669"/>
    <property type="project" value="UniProtKB-KW"/>
</dbReference>
<feature type="domain" description="MRH" evidence="21">
    <location>
        <begin position="28"/>
        <end position="259"/>
    </location>
</feature>
<keyword evidence="15 19" id="KW-0472">Membrane</keyword>
<evidence type="ECO:0000256" key="2">
    <source>
        <dbReference type="ARBA" id="ARBA00004358"/>
    </source>
</evidence>
<keyword evidence="17" id="KW-0968">Cytoplasmic vesicle</keyword>
<dbReference type="PANTHER" id="PTHR15071:SF13">
    <property type="entry name" value="AUTOPHAGY-RELATED PROTEIN 27"/>
    <property type="match status" value="1"/>
</dbReference>
<evidence type="ECO:0000313" key="23">
    <source>
        <dbReference type="Proteomes" id="UP000469558"/>
    </source>
</evidence>